<organism evidence="2">
    <name type="scientific">Setaria italica</name>
    <name type="common">Foxtail millet</name>
    <name type="synonym">Panicum italicum</name>
    <dbReference type="NCBI Taxonomy" id="4555"/>
    <lineage>
        <taxon>Eukaryota</taxon>
        <taxon>Viridiplantae</taxon>
        <taxon>Streptophyta</taxon>
        <taxon>Embryophyta</taxon>
        <taxon>Tracheophyta</taxon>
        <taxon>Spermatophyta</taxon>
        <taxon>Magnoliopsida</taxon>
        <taxon>Liliopsida</taxon>
        <taxon>Poales</taxon>
        <taxon>Poaceae</taxon>
        <taxon>PACMAD clade</taxon>
        <taxon>Panicoideae</taxon>
        <taxon>Panicodae</taxon>
        <taxon>Paniceae</taxon>
        <taxon>Cenchrinae</taxon>
        <taxon>Setaria</taxon>
    </lineage>
</organism>
<dbReference type="AlphaFoldDB" id="A0A368Q1L0"/>
<proteinExistence type="predicted"/>
<accession>A0A368Q1L0</accession>
<evidence type="ECO:0000313" key="2">
    <source>
        <dbReference type="EMBL" id="RCV11917.1"/>
    </source>
</evidence>
<feature type="compositionally biased region" description="Basic residues" evidence="1">
    <location>
        <begin position="122"/>
        <end position="135"/>
    </location>
</feature>
<dbReference type="EMBL" id="CM003529">
    <property type="protein sequence ID" value="RCV11917.1"/>
    <property type="molecule type" value="Genomic_DNA"/>
</dbReference>
<feature type="region of interest" description="Disordered" evidence="1">
    <location>
        <begin position="82"/>
        <end position="135"/>
    </location>
</feature>
<evidence type="ECO:0000256" key="1">
    <source>
        <dbReference type="SAM" id="MobiDB-lite"/>
    </source>
</evidence>
<sequence>MYIWMQQVPPWKTLAVHPPDEDIHRKEVTTRTDAPVDTISNNKNGGTKRVAAEQQERRAEQVAAERYGFSIHATILEAVKGKKRKSFQQSTGEFCSPSCSSRHGGRPPVDSSRSKVSGSHRMAGRLHRQEHRLLG</sequence>
<protein>
    <submittedName>
        <fullName evidence="2">Uncharacterized protein</fullName>
    </submittedName>
</protein>
<gene>
    <name evidence="2" type="ORF">SETIT_2G225200v2</name>
</gene>
<feature type="region of interest" description="Disordered" evidence="1">
    <location>
        <begin position="28"/>
        <end position="49"/>
    </location>
</feature>
<name>A0A368Q1L0_SETIT</name>
<reference evidence="2" key="1">
    <citation type="journal article" date="2012" name="Nat. Biotechnol.">
        <title>Reference genome sequence of the model plant Setaria.</title>
        <authorList>
            <person name="Bennetzen J.L."/>
            <person name="Schmutz J."/>
            <person name="Wang H."/>
            <person name="Percifield R."/>
            <person name="Hawkins J."/>
            <person name="Pontaroli A.C."/>
            <person name="Estep M."/>
            <person name="Feng L."/>
            <person name="Vaughn J.N."/>
            <person name="Grimwood J."/>
            <person name="Jenkins J."/>
            <person name="Barry K."/>
            <person name="Lindquist E."/>
            <person name="Hellsten U."/>
            <person name="Deshpande S."/>
            <person name="Wang X."/>
            <person name="Wu X."/>
            <person name="Mitros T."/>
            <person name="Triplett J."/>
            <person name="Yang X."/>
            <person name="Ye C.Y."/>
            <person name="Mauro-Herrera M."/>
            <person name="Wang L."/>
            <person name="Li P."/>
            <person name="Sharma M."/>
            <person name="Sharma R."/>
            <person name="Ronald P.C."/>
            <person name="Panaud O."/>
            <person name="Kellogg E.A."/>
            <person name="Brutnell T.P."/>
            <person name="Doust A.N."/>
            <person name="Tuskan G.A."/>
            <person name="Rokhsar D."/>
            <person name="Devos K.M."/>
        </authorList>
    </citation>
    <scope>NUCLEOTIDE SEQUENCE [LARGE SCALE GENOMIC DNA]</scope>
    <source>
        <strain evidence="2">Yugu1</strain>
    </source>
</reference>
<reference evidence="2" key="2">
    <citation type="submission" date="2015-07" db="EMBL/GenBank/DDBJ databases">
        <authorList>
            <person name="Noorani M."/>
        </authorList>
    </citation>
    <scope>NUCLEOTIDE SEQUENCE</scope>
    <source>
        <strain evidence="2">Yugu1</strain>
    </source>
</reference>
<feature type="compositionally biased region" description="Polar residues" evidence="1">
    <location>
        <begin position="87"/>
        <end position="101"/>
    </location>
</feature>